<keyword evidence="3" id="KW-1185">Reference proteome</keyword>
<protein>
    <recommendedName>
        <fullName evidence="1">USP domain-containing protein</fullName>
    </recommendedName>
</protein>
<accession>G4ZHM3</accession>
<dbReference type="PANTHER" id="PTHR21646">
    <property type="entry name" value="UBIQUITIN CARBOXYL-TERMINAL HYDROLASE"/>
    <property type="match status" value="1"/>
</dbReference>
<dbReference type="InterPro" id="IPR028889">
    <property type="entry name" value="USP"/>
</dbReference>
<dbReference type="SUPFAM" id="SSF54001">
    <property type="entry name" value="Cysteine proteinases"/>
    <property type="match status" value="1"/>
</dbReference>
<dbReference type="SMR" id="G4ZHM3"/>
<dbReference type="Proteomes" id="UP000002640">
    <property type="component" value="Unassembled WGS sequence"/>
</dbReference>
<dbReference type="PROSITE" id="PS00973">
    <property type="entry name" value="USP_2"/>
    <property type="match status" value="1"/>
</dbReference>
<evidence type="ECO:0000259" key="1">
    <source>
        <dbReference type="PROSITE" id="PS50235"/>
    </source>
</evidence>
<dbReference type="InterPro" id="IPR018200">
    <property type="entry name" value="USP_CS"/>
</dbReference>
<dbReference type="OMA" id="PRQRNTH"/>
<evidence type="ECO:0000313" key="2">
    <source>
        <dbReference type="EMBL" id="EGZ18678.1"/>
    </source>
</evidence>
<dbReference type="SUPFAM" id="SSF54160">
    <property type="entry name" value="Chromo domain-like"/>
    <property type="match status" value="1"/>
</dbReference>
<dbReference type="GeneID" id="20648783"/>
<dbReference type="EMBL" id="JH159154">
    <property type="protein sequence ID" value="EGZ18678.1"/>
    <property type="molecule type" value="Genomic_DNA"/>
</dbReference>
<dbReference type="Gene3D" id="3.90.70.10">
    <property type="entry name" value="Cysteine proteinases"/>
    <property type="match status" value="2"/>
</dbReference>
<reference evidence="2 3" key="1">
    <citation type="journal article" date="2006" name="Science">
        <title>Phytophthora genome sequences uncover evolutionary origins and mechanisms of pathogenesis.</title>
        <authorList>
            <person name="Tyler B.M."/>
            <person name="Tripathy S."/>
            <person name="Zhang X."/>
            <person name="Dehal P."/>
            <person name="Jiang R.H."/>
            <person name="Aerts A."/>
            <person name="Arredondo F.D."/>
            <person name="Baxter L."/>
            <person name="Bensasson D."/>
            <person name="Beynon J.L."/>
            <person name="Chapman J."/>
            <person name="Damasceno C.M."/>
            <person name="Dorrance A.E."/>
            <person name="Dou D."/>
            <person name="Dickerman A.W."/>
            <person name="Dubchak I.L."/>
            <person name="Garbelotto M."/>
            <person name="Gijzen M."/>
            <person name="Gordon S.G."/>
            <person name="Govers F."/>
            <person name="Grunwald N.J."/>
            <person name="Huang W."/>
            <person name="Ivors K.L."/>
            <person name="Jones R.W."/>
            <person name="Kamoun S."/>
            <person name="Krampis K."/>
            <person name="Lamour K.H."/>
            <person name="Lee M.K."/>
            <person name="McDonald W.H."/>
            <person name="Medina M."/>
            <person name="Meijer H.J."/>
            <person name="Nordberg E.K."/>
            <person name="Maclean D.J."/>
            <person name="Ospina-Giraldo M.D."/>
            <person name="Morris P.F."/>
            <person name="Phuntumart V."/>
            <person name="Putnam N.H."/>
            <person name="Rash S."/>
            <person name="Rose J.K."/>
            <person name="Sakihama Y."/>
            <person name="Salamov A.A."/>
            <person name="Savidor A."/>
            <person name="Scheuring C.F."/>
            <person name="Smith B.M."/>
            <person name="Sobral B.W."/>
            <person name="Terry A."/>
            <person name="Torto-Alalibo T.A."/>
            <person name="Win J."/>
            <person name="Xu Z."/>
            <person name="Zhang H."/>
            <person name="Grigoriev I.V."/>
            <person name="Rokhsar D.S."/>
            <person name="Boore J.L."/>
        </authorList>
    </citation>
    <scope>NUCLEOTIDE SEQUENCE [LARGE SCALE GENOMIC DNA]</scope>
    <source>
        <strain evidence="2 3">P6497</strain>
    </source>
</reference>
<dbReference type="KEGG" id="psoj:PHYSODRAFT_346365"/>
<dbReference type="InterPro" id="IPR050185">
    <property type="entry name" value="Ub_carboxyl-term_hydrolase"/>
</dbReference>
<evidence type="ECO:0000313" key="3">
    <source>
        <dbReference type="Proteomes" id="UP000002640"/>
    </source>
</evidence>
<sequence length="1168" mass="132583">MFLYTRLDDVRLSWLPGIGTTALFLVSIADPASDEALFSIPSTPEVSGASHCRPNCHSSTSPMLWFQGCIEDDVMRAETALTASPSPNARRRPCGEHRISGAAIVDSDPGGRLFYLASVAAIAAAQQHHYPKFLSPLNPDSAPDTRARHSRVYVPTKGRIEQDQDYDDGVNRIAARLKDHPYVVQLDRTIESVNPVAFEVLGWRTGLEAPVELLDDEQKPLVLTASEKCSLPELKMKIWRAAAVTPALRNMFSDVSEEDIGKAVQVCYRMDEDSPWTPLRDAVVAESRANGFSSPRRPDILVESTSVGELQLEQRDYKPGREKLHHLLVEGRFAAEPGREMLDWRHGKFYSEVQAEAWRFTLEKNQLIDALDTDKKWYEARVIDLSDTQVKVHYRGWTAKWDEWLTRTSARIAPLHTKVPNWRAFKVGDEVLVGKEVDRKNYPEWRIGRVTDLKKSEMHDSLRIELDVDGSKRWVDAQNELLCPVGTHKALNVSTTVTSPVSSFSPASSYNQFARDYGSEAGKGRPTFEGVVGLRNLGNTCFMNSMLQCLINTAPLRDYFLEKDPETGSPFFTKEINRHNPLGMKGIMAVEFASLLRKIWSGEFTVVAPTSLKSVIGQYAPQFAGYQQQDSQELMNFLLDGLHEDLNRVKTKPYTKPVERNGREDPEVAQEEWQQFVRRNNSIIVDNFMGQLRSHVTCSNPDCGNESITFDPYMNLSVPIPNKETVTVQVQLFWANGDIPMKYALHLPKEDMCTLQDAKEKLSQLSSVPVAWIFFVEVWNHRILKAYSDRMHVDRLRDGVLHAYELELPLTDYSFSSPTIRPPTAGRRLGTLETESEPAKQMHLVELLHQAPVASPVDGRNNSEGYDMLVEEGYGPKQRRVEVELFNTPLLVSIDRKWSKARIHKKVWQFVHRLVATKDADKDSRTEFGCGQDQQLPYRLHVTEPNGGTTFISDLPRDDEPVDVPDSSNKPFSFTLEWNRNGYQRGYDEKSAKRIDLHDSMKNLKISSKAEPITLLNCLTKFTEREQLGEADTWYCPKCKDHVRAFKKFDLFSLPKVLIFHLKRFRYAQNSFYMHRDKISTLVEFPVEGLDLSEFVIGPQNGSEPIYDLFAVSEHMGGLGGGHYTAVAKNPVNECWFNFNDSHTSEASAEDAVSSRAYVLFYIRRDQA</sequence>
<dbReference type="STRING" id="1094619.G4ZHM3"/>
<gene>
    <name evidence="2" type="ORF">PHYSODRAFT_346365</name>
</gene>
<dbReference type="Pfam" id="PF00443">
    <property type="entry name" value="UCH"/>
    <property type="match status" value="1"/>
</dbReference>
<dbReference type="InterPro" id="IPR016197">
    <property type="entry name" value="Chromo-like_dom_sf"/>
</dbReference>
<dbReference type="PROSITE" id="PS50235">
    <property type="entry name" value="USP_3"/>
    <property type="match status" value="1"/>
</dbReference>
<feature type="domain" description="USP" evidence="1">
    <location>
        <begin position="532"/>
        <end position="1165"/>
    </location>
</feature>
<dbReference type="CDD" id="cd20104">
    <property type="entry name" value="MBT_PHF20L1-like"/>
    <property type="match status" value="1"/>
</dbReference>
<dbReference type="InterPro" id="IPR001394">
    <property type="entry name" value="Peptidase_C19_UCH"/>
</dbReference>
<dbReference type="Gene3D" id="2.30.30.140">
    <property type="match status" value="1"/>
</dbReference>
<dbReference type="PROSITE" id="PS00972">
    <property type="entry name" value="USP_1"/>
    <property type="match status" value="1"/>
</dbReference>
<dbReference type="GO" id="GO:0004843">
    <property type="term" value="F:cysteine-type deubiquitinase activity"/>
    <property type="evidence" value="ECO:0007669"/>
    <property type="project" value="InterPro"/>
</dbReference>
<proteinExistence type="predicted"/>
<dbReference type="CDD" id="cd02674">
    <property type="entry name" value="Peptidase_C19R"/>
    <property type="match status" value="1"/>
</dbReference>
<name>G4ZHM3_PHYSP</name>
<dbReference type="AlphaFoldDB" id="G4ZHM3"/>
<organism evidence="2 3">
    <name type="scientific">Phytophthora sojae (strain P6497)</name>
    <name type="common">Soybean stem and root rot agent</name>
    <name type="synonym">Phytophthora megasperma f. sp. glycines</name>
    <dbReference type="NCBI Taxonomy" id="1094619"/>
    <lineage>
        <taxon>Eukaryota</taxon>
        <taxon>Sar</taxon>
        <taxon>Stramenopiles</taxon>
        <taxon>Oomycota</taxon>
        <taxon>Peronosporomycetes</taxon>
        <taxon>Peronosporales</taxon>
        <taxon>Peronosporaceae</taxon>
        <taxon>Phytophthora</taxon>
    </lineage>
</organism>
<dbReference type="RefSeq" id="XP_009527736.1">
    <property type="nucleotide sequence ID" value="XM_009529441.1"/>
</dbReference>
<dbReference type="InParanoid" id="G4ZHM3"/>
<dbReference type="GO" id="GO:0016579">
    <property type="term" value="P:protein deubiquitination"/>
    <property type="evidence" value="ECO:0007669"/>
    <property type="project" value="InterPro"/>
</dbReference>
<dbReference type="FunCoup" id="G4ZHM3">
    <property type="interactions" value="271"/>
</dbReference>
<dbReference type="InterPro" id="IPR038765">
    <property type="entry name" value="Papain-like_cys_pep_sf"/>
</dbReference>
<dbReference type="PANTHER" id="PTHR21646:SF46">
    <property type="entry name" value="UBIQUITIN CARBOXYL-TERMINAL HYDROLASE"/>
    <property type="match status" value="1"/>
</dbReference>